<evidence type="ECO:0000313" key="1">
    <source>
        <dbReference type="EMBL" id="AEJ42936.1"/>
    </source>
</evidence>
<dbReference type="Proteomes" id="UP000000292">
    <property type="component" value="Chromosome"/>
</dbReference>
<dbReference type="KEGG" id="aad:TC41_0983"/>
<dbReference type="AlphaFoldDB" id="F8IFW5"/>
<sequence>MFFVQRPIRVIWRWAAGEMTEPDPARLARLWAQTWLAMSDTLRHTGHSTSGGGA</sequence>
<reference evidence="1 2" key="1">
    <citation type="journal article" date="2011" name="J. Bacteriol.">
        <title>Complete Genome Sequence of Alicyclobacillus acidocaldarius Strain Tc-4-1.</title>
        <authorList>
            <person name="Chen Y."/>
            <person name="He Y."/>
            <person name="Zhang B."/>
            <person name="Yang J."/>
            <person name="Li W."/>
            <person name="Dong Z."/>
            <person name="Hu S."/>
        </authorList>
    </citation>
    <scope>NUCLEOTIDE SEQUENCE [LARGE SCALE GENOMIC DNA]</scope>
    <source>
        <strain evidence="1 2">Tc-4-1</strain>
    </source>
</reference>
<dbReference type="HOGENOM" id="CLU_3057786_0_0_9"/>
<dbReference type="EMBL" id="CP002902">
    <property type="protein sequence ID" value="AEJ42936.1"/>
    <property type="molecule type" value="Genomic_DNA"/>
</dbReference>
<dbReference type="STRING" id="1048834.TC41_0983"/>
<proteinExistence type="predicted"/>
<organism evidence="1 2">
    <name type="scientific">Alicyclobacillus acidocaldarius (strain Tc-4-1)</name>
    <name type="common">Bacillus acidocaldarius</name>
    <dbReference type="NCBI Taxonomy" id="1048834"/>
    <lineage>
        <taxon>Bacteria</taxon>
        <taxon>Bacillati</taxon>
        <taxon>Bacillota</taxon>
        <taxon>Bacilli</taxon>
        <taxon>Bacillales</taxon>
        <taxon>Alicyclobacillaceae</taxon>
        <taxon>Alicyclobacillus</taxon>
    </lineage>
</organism>
<name>F8IFW5_ALIAT</name>
<reference evidence="2" key="2">
    <citation type="submission" date="2011-06" db="EMBL/GenBank/DDBJ databases">
        <title>The complete genome sequence of Alicyclobacillus acidocaldarius sp. Tc-4-1.</title>
        <authorList>
            <person name="Chen Y."/>
            <person name="He Y."/>
            <person name="Dong Z."/>
            <person name="Hu S."/>
        </authorList>
    </citation>
    <scope>NUCLEOTIDE SEQUENCE [LARGE SCALE GENOMIC DNA]</scope>
    <source>
        <strain evidence="2">Tc-4-1</strain>
    </source>
</reference>
<accession>F8IFW5</accession>
<evidence type="ECO:0000313" key="2">
    <source>
        <dbReference type="Proteomes" id="UP000000292"/>
    </source>
</evidence>
<gene>
    <name evidence="1" type="ordered locus">TC41_0983</name>
</gene>
<protein>
    <submittedName>
        <fullName evidence="1">Uncharacterized protein</fullName>
    </submittedName>
</protein>